<feature type="chain" id="PRO_5006865286" evidence="1">
    <location>
        <begin position="20"/>
        <end position="75"/>
    </location>
</feature>
<accession>A0A0V0GEE7</accession>
<proteinExistence type="predicted"/>
<feature type="non-terminal residue" evidence="2">
    <location>
        <position position="75"/>
    </location>
</feature>
<reference evidence="2" key="1">
    <citation type="submission" date="2015-12" db="EMBL/GenBank/DDBJ databases">
        <title>Gene expression during late stages of embryo sac development: a critical building block for successful pollen-pistil interactions.</title>
        <authorList>
            <person name="Liu Y."/>
            <person name="Joly V."/>
            <person name="Sabar M."/>
            <person name="Matton D.P."/>
        </authorList>
    </citation>
    <scope>NUCLEOTIDE SEQUENCE</scope>
</reference>
<protein>
    <submittedName>
        <fullName evidence="2">Putative ovule protein</fullName>
    </submittedName>
</protein>
<evidence type="ECO:0000313" key="2">
    <source>
        <dbReference type="EMBL" id="JAP06360.1"/>
    </source>
</evidence>
<organism evidence="2">
    <name type="scientific">Solanum chacoense</name>
    <name type="common">Chaco potato</name>
    <dbReference type="NCBI Taxonomy" id="4108"/>
    <lineage>
        <taxon>Eukaryota</taxon>
        <taxon>Viridiplantae</taxon>
        <taxon>Streptophyta</taxon>
        <taxon>Embryophyta</taxon>
        <taxon>Tracheophyta</taxon>
        <taxon>Spermatophyta</taxon>
        <taxon>Magnoliopsida</taxon>
        <taxon>eudicotyledons</taxon>
        <taxon>Gunneridae</taxon>
        <taxon>Pentapetalae</taxon>
        <taxon>asterids</taxon>
        <taxon>lamiids</taxon>
        <taxon>Solanales</taxon>
        <taxon>Solanaceae</taxon>
        <taxon>Solanoideae</taxon>
        <taxon>Solaneae</taxon>
        <taxon>Solanum</taxon>
    </lineage>
</organism>
<name>A0A0V0GEE7_SOLCH</name>
<dbReference type="EMBL" id="GEDG01041644">
    <property type="protein sequence ID" value="JAP06360.1"/>
    <property type="molecule type" value="Transcribed_RNA"/>
</dbReference>
<dbReference type="AlphaFoldDB" id="A0A0V0GEE7"/>
<keyword evidence="1" id="KW-0732">Signal</keyword>
<feature type="signal peptide" evidence="1">
    <location>
        <begin position="1"/>
        <end position="19"/>
    </location>
</feature>
<evidence type="ECO:0000256" key="1">
    <source>
        <dbReference type="SAM" id="SignalP"/>
    </source>
</evidence>
<sequence length="75" mass="8329">MLELAILMVHLGMVTQATAMGHPTMVWAMAVMEVMAEQIRATGVPILAMVLLQLLQPMEIQMQPVLVMEVVQRVD</sequence>